<proteinExistence type="predicted"/>
<evidence type="ECO:0000256" key="1">
    <source>
        <dbReference type="SAM" id="MobiDB-lite"/>
    </source>
</evidence>
<keyword evidence="3" id="KW-1185">Reference proteome</keyword>
<accession>A0A152A886</accession>
<dbReference type="InParanoid" id="A0A152A886"/>
<dbReference type="SUPFAM" id="SSF48452">
    <property type="entry name" value="TPR-like"/>
    <property type="match status" value="1"/>
</dbReference>
<dbReference type="GO" id="GO:0006360">
    <property type="term" value="P:transcription by RNA polymerase I"/>
    <property type="evidence" value="ECO:0007669"/>
    <property type="project" value="InterPro"/>
</dbReference>
<dbReference type="FunCoup" id="A0A152A886">
    <property type="interactions" value="738"/>
</dbReference>
<protein>
    <submittedName>
        <fullName evidence="2">Uncharacterized protein</fullName>
    </submittedName>
</protein>
<dbReference type="EMBL" id="LODT01000004">
    <property type="protein sequence ID" value="KYR02257.1"/>
    <property type="molecule type" value="Genomic_DNA"/>
</dbReference>
<name>A0A152A886_TIELA</name>
<dbReference type="InterPro" id="IPR039495">
    <property type="entry name" value="TAF1A"/>
</dbReference>
<dbReference type="AlphaFoldDB" id="A0A152A886"/>
<feature type="region of interest" description="Disordered" evidence="1">
    <location>
        <begin position="413"/>
        <end position="463"/>
    </location>
</feature>
<sequence>MDKEWINVERSFLDLIYQHRYEEATSFISGLLKCTPIKLEFIPAILNLLQQKDIEAFNQELKPYFFFTASFLMQFTNTKEIPNQLFYHLFANEIYYRNFKESLTRMESLLDKNGEKYPLIITFCGILYFFHWHSITKGKLLSEKLKENQSNDVKLSLHYASEAIKYLTMSFTKFPNIDYILLPLLKVLRYKEKIDTCEEILFEFLKNNPLNPNSYILLGSFLIENRSEKITDIIQCYKQLIQLDPINNSAFSTLIQLYYVYREKKLEKVGKCQDSDLTLLSNQFGGMDCLYILNLFVNRLNFLRKDKSLWTMFFYFIKDHTVGSENLLRLEWDGKIKFIKSYFNATSDFSMDRELLTFKISVYYLLTEQLVYINNCLWLVKDAQYRNEILQVLKNQCGALLVEEDDKLTKMVQPGESELPKEISKNKKPDPISGDIYYNNQKEQPKTSSTPTLPNNLEIKSKI</sequence>
<feature type="compositionally biased region" description="Polar residues" evidence="1">
    <location>
        <begin position="438"/>
        <end position="455"/>
    </location>
</feature>
<dbReference type="OMA" id="MENEKEW"/>
<dbReference type="GO" id="GO:0000120">
    <property type="term" value="C:RNA polymerase I transcription regulator complex"/>
    <property type="evidence" value="ECO:0007669"/>
    <property type="project" value="InterPro"/>
</dbReference>
<comment type="caution">
    <text evidence="2">The sequence shown here is derived from an EMBL/GenBank/DDBJ whole genome shotgun (WGS) entry which is preliminary data.</text>
</comment>
<evidence type="ECO:0000313" key="2">
    <source>
        <dbReference type="EMBL" id="KYR02257.1"/>
    </source>
</evidence>
<dbReference type="OrthoDB" id="18128at2759"/>
<dbReference type="InterPro" id="IPR011990">
    <property type="entry name" value="TPR-like_helical_dom_sf"/>
</dbReference>
<gene>
    <name evidence="2" type="ORF">DLAC_01088</name>
</gene>
<dbReference type="STRING" id="361077.A0A152A886"/>
<dbReference type="Gene3D" id="1.25.40.10">
    <property type="entry name" value="Tetratricopeptide repeat domain"/>
    <property type="match status" value="1"/>
</dbReference>
<evidence type="ECO:0000313" key="3">
    <source>
        <dbReference type="Proteomes" id="UP000076078"/>
    </source>
</evidence>
<feature type="compositionally biased region" description="Basic and acidic residues" evidence="1">
    <location>
        <begin position="418"/>
        <end position="430"/>
    </location>
</feature>
<dbReference type="Proteomes" id="UP000076078">
    <property type="component" value="Unassembled WGS sequence"/>
</dbReference>
<dbReference type="Pfam" id="PF14929">
    <property type="entry name" value="TAF1_subA"/>
    <property type="match status" value="1"/>
</dbReference>
<organism evidence="2 3">
    <name type="scientific">Tieghemostelium lacteum</name>
    <name type="common">Slime mold</name>
    <name type="synonym">Dictyostelium lacteum</name>
    <dbReference type="NCBI Taxonomy" id="361077"/>
    <lineage>
        <taxon>Eukaryota</taxon>
        <taxon>Amoebozoa</taxon>
        <taxon>Evosea</taxon>
        <taxon>Eumycetozoa</taxon>
        <taxon>Dictyostelia</taxon>
        <taxon>Dictyosteliales</taxon>
        <taxon>Raperosteliaceae</taxon>
        <taxon>Tieghemostelium</taxon>
    </lineage>
</organism>
<reference evidence="2 3" key="1">
    <citation type="submission" date="2015-12" db="EMBL/GenBank/DDBJ databases">
        <title>Dictyostelia acquired genes for synthesis and detection of signals that induce cell-type specialization by lateral gene transfer from prokaryotes.</title>
        <authorList>
            <person name="Gloeckner G."/>
            <person name="Schaap P."/>
        </authorList>
    </citation>
    <scope>NUCLEOTIDE SEQUENCE [LARGE SCALE GENOMIC DNA]</scope>
    <source>
        <strain evidence="2 3">TK</strain>
    </source>
</reference>